<dbReference type="EMBL" id="PJNI01000013">
    <property type="protein sequence ID" value="PKR80091.1"/>
    <property type="molecule type" value="Genomic_DNA"/>
</dbReference>
<keyword evidence="3" id="KW-1185">Reference proteome</keyword>
<comment type="caution">
    <text evidence="2">The sequence shown here is derived from an EMBL/GenBank/DDBJ whole genome shotgun (WGS) entry which is preliminary data.</text>
</comment>
<sequence length="166" mass="18251">MMTNIKTIALTVLLSVFSSGITNAQCPSASKVISVDTKNDWGENSQSKSGKLRPGETYEMRFIIQGGIKYRISAAAGVEDFSEDNVDFKVIGKQIEKSQENGRTSYRAKEVVLYDSQSSDDEAIFLSERTRRLTIKVEIKGGEKSNLVQCAAILVEAKKASKFGLN</sequence>
<organism evidence="2 3">
    <name type="scientific">Brumimicrobium salinarum</name>
    <dbReference type="NCBI Taxonomy" id="2058658"/>
    <lineage>
        <taxon>Bacteria</taxon>
        <taxon>Pseudomonadati</taxon>
        <taxon>Bacteroidota</taxon>
        <taxon>Flavobacteriia</taxon>
        <taxon>Flavobacteriales</taxon>
        <taxon>Crocinitomicaceae</taxon>
        <taxon>Brumimicrobium</taxon>
    </lineage>
</organism>
<name>A0A2I0R0H5_9FLAO</name>
<dbReference type="Proteomes" id="UP000236654">
    <property type="component" value="Unassembled WGS sequence"/>
</dbReference>
<gene>
    <name evidence="2" type="ORF">CW751_11335</name>
</gene>
<reference evidence="2 3" key="1">
    <citation type="submission" date="2017-12" db="EMBL/GenBank/DDBJ databases">
        <title>The draft genome sequence of Brumimicrobium saltpan LHR20.</title>
        <authorList>
            <person name="Do Z.-J."/>
            <person name="Luo H.-R."/>
        </authorList>
    </citation>
    <scope>NUCLEOTIDE SEQUENCE [LARGE SCALE GENOMIC DNA]</scope>
    <source>
        <strain evidence="2 3">LHR20</strain>
    </source>
</reference>
<keyword evidence="1" id="KW-0732">Signal</keyword>
<evidence type="ECO:0000256" key="1">
    <source>
        <dbReference type="SAM" id="SignalP"/>
    </source>
</evidence>
<feature type="chain" id="PRO_5014139041" evidence="1">
    <location>
        <begin position="25"/>
        <end position="166"/>
    </location>
</feature>
<dbReference type="RefSeq" id="WP_101335149.1">
    <property type="nucleotide sequence ID" value="NZ_PJNI01000013.1"/>
</dbReference>
<evidence type="ECO:0000313" key="3">
    <source>
        <dbReference type="Proteomes" id="UP000236654"/>
    </source>
</evidence>
<accession>A0A2I0R0H5</accession>
<proteinExistence type="predicted"/>
<dbReference type="AlphaFoldDB" id="A0A2I0R0H5"/>
<evidence type="ECO:0000313" key="2">
    <source>
        <dbReference type="EMBL" id="PKR80091.1"/>
    </source>
</evidence>
<dbReference type="OrthoDB" id="1467448at2"/>
<feature type="signal peptide" evidence="1">
    <location>
        <begin position="1"/>
        <end position="24"/>
    </location>
</feature>
<protein>
    <submittedName>
        <fullName evidence="2">Uncharacterized protein</fullName>
    </submittedName>
</protein>